<gene>
    <name evidence="5" type="ORF">QYS62_011185</name>
</gene>
<dbReference type="Proteomes" id="UP001489902">
    <property type="component" value="Chromosome 7"/>
</dbReference>
<keyword evidence="6" id="KW-1185">Reference proteome</keyword>
<evidence type="ECO:0000256" key="3">
    <source>
        <dbReference type="ARBA" id="ARBA00022801"/>
    </source>
</evidence>
<evidence type="ECO:0000256" key="1">
    <source>
        <dbReference type="ARBA" id="ARBA00007749"/>
    </source>
</evidence>
<accession>A0ABZ2XDN3</accession>
<evidence type="ECO:0000313" key="5">
    <source>
        <dbReference type="EMBL" id="WZH49958.1"/>
    </source>
</evidence>
<dbReference type="EMBL" id="CP151266">
    <property type="protein sequence ID" value="WZH49958.1"/>
    <property type="molecule type" value="Genomic_DNA"/>
</dbReference>
<reference evidence="5 6" key="1">
    <citation type="submission" date="2024-04" db="EMBL/GenBank/DDBJ databases">
        <title>Complete genome sequence of Fusarium acuminatum.</title>
        <authorList>
            <person name="Lan B."/>
        </authorList>
    </citation>
    <scope>NUCLEOTIDE SEQUENCE [LARGE SCALE GENOMIC DNA]</scope>
    <source>
        <strain evidence="5">1A</strain>
    </source>
</reference>
<dbReference type="InterPro" id="IPR051013">
    <property type="entry name" value="MBL_superfamily_lactonases"/>
</dbReference>
<comment type="similarity">
    <text evidence="1">Belongs to the metallo-beta-lactamase superfamily.</text>
</comment>
<evidence type="ECO:0000256" key="4">
    <source>
        <dbReference type="ARBA" id="ARBA00022833"/>
    </source>
</evidence>
<sequence length="319" mass="35672">MAERPRFEVPGGKAAKVSIIDSTLRLSRMPLSHLMKPAMDGMEMMPVVTTWSFLVESSLGKKALFDLGVPKNPLENFSPTWVKLITENNLGVEVSQNVADILKDNGVQPSEIDSVIWRERHFREISFEESSLQIGPFRTFDFFGDGSFYLLDTPGHAIGHLAGLARTTANPDTFILMGGDLCHHGGEIRPSRYRPCPRDLSEHLSLSDSLRLRLSQCPGSVFDNLNVKRGRKPGETFFDPVIGVDIEQAIQTIKDAQQVDAQDNVFFVPAHDMSVAGVIDEFPKTANDWKAKGWSEKTFWRFLEDFETAISTNEVSGER</sequence>
<evidence type="ECO:0000313" key="6">
    <source>
        <dbReference type="Proteomes" id="UP001489902"/>
    </source>
</evidence>
<keyword evidence="3" id="KW-0378">Hydrolase</keyword>
<dbReference type="CDD" id="cd07730">
    <property type="entry name" value="metallo-hydrolase-like_MBL-fold"/>
    <property type="match status" value="1"/>
</dbReference>
<evidence type="ECO:0000256" key="2">
    <source>
        <dbReference type="ARBA" id="ARBA00022723"/>
    </source>
</evidence>
<protein>
    <submittedName>
        <fullName evidence="5">Beta-lactamase-like protein</fullName>
    </submittedName>
</protein>
<proteinExistence type="inferred from homology"/>
<dbReference type="SUPFAM" id="SSF56281">
    <property type="entry name" value="Metallo-hydrolase/oxidoreductase"/>
    <property type="match status" value="1"/>
</dbReference>
<organism evidence="5 6">
    <name type="scientific">Fusarium acuminatum</name>
    <dbReference type="NCBI Taxonomy" id="5515"/>
    <lineage>
        <taxon>Eukaryota</taxon>
        <taxon>Fungi</taxon>
        <taxon>Dikarya</taxon>
        <taxon>Ascomycota</taxon>
        <taxon>Pezizomycotina</taxon>
        <taxon>Sordariomycetes</taxon>
        <taxon>Hypocreomycetidae</taxon>
        <taxon>Hypocreales</taxon>
        <taxon>Nectriaceae</taxon>
        <taxon>Fusarium</taxon>
        <taxon>Fusarium tricinctum species complex</taxon>
    </lineage>
</organism>
<dbReference type="InterPro" id="IPR036866">
    <property type="entry name" value="RibonucZ/Hydroxyglut_hydro"/>
</dbReference>
<name>A0ABZ2XDN3_9HYPO</name>
<keyword evidence="2" id="KW-0479">Metal-binding</keyword>
<dbReference type="Gene3D" id="3.60.15.10">
    <property type="entry name" value="Ribonuclease Z/Hydroxyacylglutathione hydrolase-like"/>
    <property type="match status" value="1"/>
</dbReference>
<keyword evidence="4" id="KW-0862">Zinc</keyword>
<dbReference type="PANTHER" id="PTHR42978:SF5">
    <property type="entry name" value="METALLO-BETA-LACTAMASE DOMAIN-CONTAINING PROTEIN"/>
    <property type="match status" value="1"/>
</dbReference>
<dbReference type="PANTHER" id="PTHR42978">
    <property type="entry name" value="QUORUM-QUENCHING LACTONASE YTNP-RELATED-RELATED"/>
    <property type="match status" value="1"/>
</dbReference>